<evidence type="ECO:0000256" key="1">
    <source>
        <dbReference type="SAM" id="MobiDB-lite"/>
    </source>
</evidence>
<feature type="region of interest" description="Disordered" evidence="1">
    <location>
        <begin position="249"/>
        <end position="283"/>
    </location>
</feature>
<feature type="region of interest" description="Disordered" evidence="1">
    <location>
        <begin position="170"/>
        <end position="196"/>
    </location>
</feature>
<organism evidence="2 3">
    <name type="scientific">Stylonychia lemnae</name>
    <name type="common">Ciliate</name>
    <dbReference type="NCBI Taxonomy" id="5949"/>
    <lineage>
        <taxon>Eukaryota</taxon>
        <taxon>Sar</taxon>
        <taxon>Alveolata</taxon>
        <taxon>Ciliophora</taxon>
        <taxon>Intramacronucleata</taxon>
        <taxon>Spirotrichea</taxon>
        <taxon>Stichotrichia</taxon>
        <taxon>Sporadotrichida</taxon>
        <taxon>Oxytrichidae</taxon>
        <taxon>Stylonychinae</taxon>
        <taxon>Stylonychia</taxon>
    </lineage>
</organism>
<sequence>MLDPPYPRNSSEFESQYRSLQQKTCNHRNKIKIDCSCNQRQSAADYNFSDRLLMNSNQQTPYRAGGGGQYEEGEVSSVGYEFDIALDDGGESQYPQVSQYCGFNNQANGDGLQRQPTPRVSGFDLPQVDGARQAMNAQMQDEFEQINNQLQQQTHQQQPLAAQHRAIEERKTPEANHIGNEDSDYEYGPGTRDKDQMEQVSIPSHLMNNQGSNQQSNDKFMQQHMYGQDQMDPNRKRARESIETYADSQYQSYEEYKRPPSRHNQQRAQEEVEKDSNILESKKNSDGSVINTVRTSALASIMKSKKEIYSILVNQGRSSSSTNSIQVFLTHEVCMVNVPKMSELSAKAITSDAYSDRGIELYLPDRKDGRPLNRQFFFNVINTVKPKFFEHNIKMGLKLRQDEAARKNKRFIEIKADMYQLIKGAINLNPNSRGRALGLLNVGSKKRSLPDRDNVIGHRDKGLSHFTYADVTGFNPTPTTTKRFKGNDYPRADEQYISLRSKETRYSGSAQTQGSALQPQYLTARRQDDKNE</sequence>
<dbReference type="InParanoid" id="A0A077ZX87"/>
<protein>
    <submittedName>
        <fullName evidence="2">Uncharacterized protein</fullName>
    </submittedName>
</protein>
<gene>
    <name evidence="2" type="primary">Contig2364.g2555</name>
    <name evidence="2" type="ORF">STYLEM_3175</name>
</gene>
<dbReference type="Proteomes" id="UP000039865">
    <property type="component" value="Unassembled WGS sequence"/>
</dbReference>
<feature type="compositionally biased region" description="Polar residues" evidence="1">
    <location>
        <begin position="506"/>
        <end position="521"/>
    </location>
</feature>
<reference evidence="2 3" key="1">
    <citation type="submission" date="2014-06" db="EMBL/GenBank/DDBJ databases">
        <authorList>
            <person name="Swart Estienne"/>
        </authorList>
    </citation>
    <scope>NUCLEOTIDE SEQUENCE [LARGE SCALE GENOMIC DNA]</scope>
    <source>
        <strain evidence="2 3">130c</strain>
    </source>
</reference>
<evidence type="ECO:0000313" key="2">
    <source>
        <dbReference type="EMBL" id="CDW74181.1"/>
    </source>
</evidence>
<dbReference type="AlphaFoldDB" id="A0A077ZX87"/>
<accession>A0A077ZX87</accession>
<feature type="region of interest" description="Disordered" evidence="1">
    <location>
        <begin position="106"/>
        <end position="125"/>
    </location>
</feature>
<feature type="region of interest" description="Disordered" evidence="1">
    <location>
        <begin position="502"/>
        <end position="532"/>
    </location>
</feature>
<name>A0A077ZX87_STYLE</name>
<feature type="compositionally biased region" description="Polar residues" evidence="1">
    <location>
        <begin position="106"/>
        <end position="118"/>
    </location>
</feature>
<proteinExistence type="predicted"/>
<keyword evidence="3" id="KW-1185">Reference proteome</keyword>
<dbReference type="EMBL" id="CCKQ01003074">
    <property type="protein sequence ID" value="CDW74181.1"/>
    <property type="molecule type" value="Genomic_DNA"/>
</dbReference>
<feature type="compositionally biased region" description="Basic and acidic residues" evidence="1">
    <location>
        <begin position="268"/>
        <end position="283"/>
    </location>
</feature>
<evidence type="ECO:0000313" key="3">
    <source>
        <dbReference type="Proteomes" id="UP000039865"/>
    </source>
</evidence>